<proteinExistence type="predicted"/>
<gene>
    <name evidence="2" type="ORF">SAMN05443507_11167</name>
</gene>
<dbReference type="SUPFAM" id="SSF88723">
    <property type="entry name" value="PIN domain-like"/>
    <property type="match status" value="1"/>
</dbReference>
<evidence type="ECO:0000313" key="2">
    <source>
        <dbReference type="EMBL" id="SHK27921.1"/>
    </source>
</evidence>
<dbReference type="EMBL" id="FRAF01000011">
    <property type="protein sequence ID" value="SHK27921.1"/>
    <property type="molecule type" value="Genomic_DNA"/>
</dbReference>
<keyword evidence="3" id="KW-1185">Reference proteome</keyword>
<evidence type="ECO:0000313" key="3">
    <source>
        <dbReference type="Proteomes" id="UP000184016"/>
    </source>
</evidence>
<sequence length="91" mass="10607">MVQPIRQKKRHLADLYRQAVMQFPHLTVRDVDTRIAYRSAELRAEYPSLKSPDAIQLATGLIEEVSAFLTNDIRIPDIEMQGLRIIRFEEL</sequence>
<dbReference type="InterPro" id="IPR029060">
    <property type="entry name" value="PIN-like_dom_sf"/>
</dbReference>
<organism evidence="2 3">
    <name type="scientific">Alicyclobacillus tolerans</name>
    <dbReference type="NCBI Taxonomy" id="90970"/>
    <lineage>
        <taxon>Bacteria</taxon>
        <taxon>Bacillati</taxon>
        <taxon>Bacillota</taxon>
        <taxon>Bacilli</taxon>
        <taxon>Bacillales</taxon>
        <taxon>Alicyclobacillaceae</taxon>
        <taxon>Alicyclobacillus</taxon>
    </lineage>
</organism>
<accession>A0A1M6R626</accession>
<dbReference type="Proteomes" id="UP000184016">
    <property type="component" value="Unassembled WGS sequence"/>
</dbReference>
<feature type="domain" description="PIN" evidence="1">
    <location>
        <begin position="9"/>
        <end position="78"/>
    </location>
</feature>
<reference evidence="3" key="1">
    <citation type="submission" date="2016-11" db="EMBL/GenBank/DDBJ databases">
        <authorList>
            <person name="Varghese N."/>
            <person name="Submissions S."/>
        </authorList>
    </citation>
    <scope>NUCLEOTIDE SEQUENCE [LARGE SCALE GENOMIC DNA]</scope>
    <source>
        <strain evidence="3">USBA-503</strain>
    </source>
</reference>
<evidence type="ECO:0000259" key="1">
    <source>
        <dbReference type="Pfam" id="PF01850"/>
    </source>
</evidence>
<protein>
    <submittedName>
        <fullName evidence="2">PIN domain-containing protein</fullName>
    </submittedName>
</protein>
<dbReference type="Pfam" id="PF01850">
    <property type="entry name" value="PIN"/>
    <property type="match status" value="1"/>
</dbReference>
<dbReference type="InterPro" id="IPR002716">
    <property type="entry name" value="PIN_dom"/>
</dbReference>
<name>A0A1M6R626_9BACL</name>
<dbReference type="AlphaFoldDB" id="A0A1M6R626"/>